<dbReference type="AlphaFoldDB" id="A0A401TJ25"/>
<keyword evidence="2" id="KW-1185">Reference proteome</keyword>
<protein>
    <submittedName>
        <fullName evidence="1">Uncharacterized protein</fullName>
    </submittedName>
</protein>
<organism evidence="1 2">
    <name type="scientific">Chiloscyllium punctatum</name>
    <name type="common">Brownbanded bambooshark</name>
    <name type="synonym">Hemiscyllium punctatum</name>
    <dbReference type="NCBI Taxonomy" id="137246"/>
    <lineage>
        <taxon>Eukaryota</taxon>
        <taxon>Metazoa</taxon>
        <taxon>Chordata</taxon>
        <taxon>Craniata</taxon>
        <taxon>Vertebrata</taxon>
        <taxon>Chondrichthyes</taxon>
        <taxon>Elasmobranchii</taxon>
        <taxon>Galeomorphii</taxon>
        <taxon>Galeoidea</taxon>
        <taxon>Orectolobiformes</taxon>
        <taxon>Hemiscylliidae</taxon>
        <taxon>Chiloscyllium</taxon>
    </lineage>
</organism>
<dbReference type="Gene3D" id="3.30.420.10">
    <property type="entry name" value="Ribonuclease H-like superfamily/Ribonuclease H"/>
    <property type="match status" value="1"/>
</dbReference>
<evidence type="ECO:0000313" key="2">
    <source>
        <dbReference type="Proteomes" id="UP000287033"/>
    </source>
</evidence>
<dbReference type="GO" id="GO:0003676">
    <property type="term" value="F:nucleic acid binding"/>
    <property type="evidence" value="ECO:0007669"/>
    <property type="project" value="InterPro"/>
</dbReference>
<reference evidence="1 2" key="1">
    <citation type="journal article" date="2018" name="Nat. Ecol. Evol.">
        <title>Shark genomes provide insights into elasmobranch evolution and the origin of vertebrates.</title>
        <authorList>
            <person name="Hara Y"/>
            <person name="Yamaguchi K"/>
            <person name="Onimaru K"/>
            <person name="Kadota M"/>
            <person name="Koyanagi M"/>
            <person name="Keeley SD"/>
            <person name="Tatsumi K"/>
            <person name="Tanaka K"/>
            <person name="Motone F"/>
            <person name="Kageyama Y"/>
            <person name="Nozu R"/>
            <person name="Adachi N"/>
            <person name="Nishimura O"/>
            <person name="Nakagawa R"/>
            <person name="Tanegashima C"/>
            <person name="Kiyatake I"/>
            <person name="Matsumoto R"/>
            <person name="Murakumo K"/>
            <person name="Nishida K"/>
            <person name="Terakita A"/>
            <person name="Kuratani S"/>
            <person name="Sato K"/>
            <person name="Hyodo S Kuraku.S."/>
        </authorList>
    </citation>
    <scope>NUCLEOTIDE SEQUENCE [LARGE SCALE GENOMIC DNA]</scope>
</reference>
<dbReference type="InterPro" id="IPR036397">
    <property type="entry name" value="RNaseH_sf"/>
</dbReference>
<name>A0A401TJ25_CHIPU</name>
<comment type="caution">
    <text evidence="1">The sequence shown here is derived from an EMBL/GenBank/DDBJ whole genome shotgun (WGS) entry which is preliminary data.</text>
</comment>
<accession>A0A401TJ25</accession>
<dbReference type="Proteomes" id="UP000287033">
    <property type="component" value="Unassembled WGS sequence"/>
</dbReference>
<proteinExistence type="predicted"/>
<evidence type="ECO:0000313" key="1">
    <source>
        <dbReference type="EMBL" id="GCC42603.1"/>
    </source>
</evidence>
<dbReference type="OrthoDB" id="9397170at2759"/>
<dbReference type="EMBL" id="BEZZ01084165">
    <property type="protein sequence ID" value="GCC42603.1"/>
    <property type="molecule type" value="Genomic_DNA"/>
</dbReference>
<gene>
    <name evidence="1" type="ORF">chiPu_0026623</name>
</gene>
<sequence>MNRTLKVAIAKAITETGQGWVDVLPCILMHLRATPGRSTGLTPFELMMARAIRLPETATPSSRTYRQSAYSAHWSMTHDQPAYDEQMYAMPDDLTSAPAFDAFAIRDLSICGYYEPTNAAVISLYLCFSPSPQPHHQQPRLPRYYCAPL</sequence>